<dbReference type="InterPro" id="IPR003595">
    <property type="entry name" value="Tyr_Pase_cat"/>
</dbReference>
<keyword evidence="5" id="KW-1185">Reference proteome</keyword>
<organism evidence="4 5">
    <name type="scientific">Euplotes crassus</name>
    <dbReference type="NCBI Taxonomy" id="5936"/>
    <lineage>
        <taxon>Eukaryota</taxon>
        <taxon>Sar</taxon>
        <taxon>Alveolata</taxon>
        <taxon>Ciliophora</taxon>
        <taxon>Intramacronucleata</taxon>
        <taxon>Spirotrichea</taxon>
        <taxon>Hypotrichia</taxon>
        <taxon>Euplotida</taxon>
        <taxon>Euplotidae</taxon>
        <taxon>Moneuplotes</taxon>
    </lineage>
</organism>
<dbReference type="SMART" id="SM00194">
    <property type="entry name" value="PTPc"/>
    <property type="match status" value="1"/>
</dbReference>
<feature type="compositionally biased region" description="Low complexity" evidence="1">
    <location>
        <begin position="11"/>
        <end position="21"/>
    </location>
</feature>
<evidence type="ECO:0008006" key="6">
    <source>
        <dbReference type="Google" id="ProtNLM"/>
    </source>
</evidence>
<name>A0AAD1UNS8_EUPCR</name>
<evidence type="ECO:0000259" key="2">
    <source>
        <dbReference type="PROSITE" id="PS50055"/>
    </source>
</evidence>
<sequence>MDSLDDDDDSSSSSSSSSSDDFNVFNDTITNNTAPQSVAGTEAFEDEHKQEKQEINAKYEHFPLIVEGPEFNKDHSFFLMHKNADIASLEKAILAEDFDKEREERLLDMEFRILNRVCHTMVHFQGLHREHNQEFKAQNRYNEVLPYKHNLVEVRDKDGNNIYVNGSYINIPIRNFGERAFIAASAPVEKSLNNFWEMIFQNKVPMIVMLCNIEEKSIVCEKYWDDETPNEFGEITVKPLSVTGEGEKIIKRVFEVSKESSDEILTVTQLHHTNWLDDHAPFSEEYQDIDLLMKYVSEYRSSHFTESESKRPDPILVHCSAGIGRTGTFIALHCLVEVLEAIKKGTYNNTWGELKGNDSGTDISEIVERFHDFEKPRFSPFGVTRRLKEQRFGMVKTQKQYEFLYSYMGHYLNKA</sequence>
<feature type="domain" description="Tyrosine specific protein phosphatases" evidence="3">
    <location>
        <begin position="290"/>
        <end position="402"/>
    </location>
</feature>
<evidence type="ECO:0000313" key="4">
    <source>
        <dbReference type="EMBL" id="CAI2370207.1"/>
    </source>
</evidence>
<dbReference type="PROSITE" id="PS00383">
    <property type="entry name" value="TYR_PHOSPHATASE_1"/>
    <property type="match status" value="1"/>
</dbReference>
<proteinExistence type="predicted"/>
<dbReference type="Pfam" id="PF00102">
    <property type="entry name" value="Y_phosphatase"/>
    <property type="match status" value="1"/>
</dbReference>
<dbReference type="EMBL" id="CAMPGE010011372">
    <property type="protein sequence ID" value="CAI2370207.1"/>
    <property type="molecule type" value="Genomic_DNA"/>
</dbReference>
<dbReference type="PROSITE" id="PS50055">
    <property type="entry name" value="TYR_PHOSPHATASE_PTP"/>
    <property type="match status" value="1"/>
</dbReference>
<protein>
    <recommendedName>
        <fullName evidence="6">Protein tyrosine phosphatase</fullName>
    </recommendedName>
</protein>
<dbReference type="PANTHER" id="PTHR19134:SF449">
    <property type="entry name" value="TYROSINE-PROTEIN PHOSPHATASE 1"/>
    <property type="match status" value="1"/>
</dbReference>
<gene>
    <name evidence="4" type="ORF">ECRASSUSDP1_LOCUS11515</name>
</gene>
<dbReference type="PROSITE" id="PS50056">
    <property type="entry name" value="TYR_PHOSPHATASE_2"/>
    <property type="match status" value="1"/>
</dbReference>
<evidence type="ECO:0000256" key="1">
    <source>
        <dbReference type="SAM" id="MobiDB-lite"/>
    </source>
</evidence>
<dbReference type="Proteomes" id="UP001295684">
    <property type="component" value="Unassembled WGS sequence"/>
</dbReference>
<dbReference type="SMART" id="SM00404">
    <property type="entry name" value="PTPc_motif"/>
    <property type="match status" value="1"/>
</dbReference>
<dbReference type="InterPro" id="IPR050348">
    <property type="entry name" value="Protein-Tyr_Phosphatase"/>
</dbReference>
<dbReference type="InterPro" id="IPR000387">
    <property type="entry name" value="Tyr_Pase_dom"/>
</dbReference>
<evidence type="ECO:0000259" key="3">
    <source>
        <dbReference type="PROSITE" id="PS50056"/>
    </source>
</evidence>
<evidence type="ECO:0000313" key="5">
    <source>
        <dbReference type="Proteomes" id="UP001295684"/>
    </source>
</evidence>
<dbReference type="InterPro" id="IPR016130">
    <property type="entry name" value="Tyr_Pase_AS"/>
</dbReference>
<dbReference type="Gene3D" id="3.90.190.10">
    <property type="entry name" value="Protein tyrosine phosphatase superfamily"/>
    <property type="match status" value="1"/>
</dbReference>
<dbReference type="CDD" id="cd00047">
    <property type="entry name" value="PTPc"/>
    <property type="match status" value="1"/>
</dbReference>
<dbReference type="SUPFAM" id="SSF52799">
    <property type="entry name" value="(Phosphotyrosine protein) phosphatases II"/>
    <property type="match status" value="1"/>
</dbReference>
<feature type="compositionally biased region" description="Acidic residues" evidence="1">
    <location>
        <begin position="1"/>
        <end position="10"/>
    </location>
</feature>
<feature type="compositionally biased region" description="Polar residues" evidence="1">
    <location>
        <begin position="25"/>
        <end position="38"/>
    </location>
</feature>
<feature type="region of interest" description="Disordered" evidence="1">
    <location>
        <begin position="1"/>
        <end position="38"/>
    </location>
</feature>
<dbReference type="InterPro" id="IPR029021">
    <property type="entry name" value="Prot-tyrosine_phosphatase-like"/>
</dbReference>
<accession>A0AAD1UNS8</accession>
<reference evidence="4" key="1">
    <citation type="submission" date="2023-07" db="EMBL/GenBank/DDBJ databases">
        <authorList>
            <consortium name="AG Swart"/>
            <person name="Singh M."/>
            <person name="Singh A."/>
            <person name="Seah K."/>
            <person name="Emmerich C."/>
        </authorList>
    </citation>
    <scope>NUCLEOTIDE SEQUENCE</scope>
    <source>
        <strain evidence="4">DP1</strain>
    </source>
</reference>
<dbReference type="GO" id="GO:0004725">
    <property type="term" value="F:protein tyrosine phosphatase activity"/>
    <property type="evidence" value="ECO:0007669"/>
    <property type="project" value="InterPro"/>
</dbReference>
<dbReference type="InterPro" id="IPR000242">
    <property type="entry name" value="PTP_cat"/>
</dbReference>
<dbReference type="AlphaFoldDB" id="A0AAD1UNS8"/>
<dbReference type="PRINTS" id="PR00700">
    <property type="entry name" value="PRTYPHPHTASE"/>
</dbReference>
<feature type="domain" description="Tyrosine-protein phosphatase" evidence="2">
    <location>
        <begin position="107"/>
        <end position="411"/>
    </location>
</feature>
<dbReference type="PANTHER" id="PTHR19134">
    <property type="entry name" value="RECEPTOR-TYPE TYROSINE-PROTEIN PHOSPHATASE"/>
    <property type="match status" value="1"/>
</dbReference>
<comment type="caution">
    <text evidence="4">The sequence shown here is derived from an EMBL/GenBank/DDBJ whole genome shotgun (WGS) entry which is preliminary data.</text>
</comment>